<feature type="transmembrane region" description="Helical" evidence="5">
    <location>
        <begin position="443"/>
        <end position="462"/>
    </location>
</feature>
<protein>
    <submittedName>
        <fullName evidence="6">Oligosaccharide flippase family protein</fullName>
    </submittedName>
</protein>
<feature type="transmembrane region" description="Helical" evidence="5">
    <location>
        <begin position="85"/>
        <end position="109"/>
    </location>
</feature>
<dbReference type="InterPro" id="IPR002797">
    <property type="entry name" value="Polysacc_synth"/>
</dbReference>
<accession>A0AAW8SVW4</accession>
<name>A0AAW8SVW4_9ENTE</name>
<feature type="transmembrane region" description="Helical" evidence="5">
    <location>
        <begin position="210"/>
        <end position="226"/>
    </location>
</feature>
<gene>
    <name evidence="6" type="ORF">P7D78_07295</name>
</gene>
<comment type="caution">
    <text evidence="6">The sequence shown here is derived from an EMBL/GenBank/DDBJ whole genome shotgun (WGS) entry which is preliminary data.</text>
</comment>
<evidence type="ECO:0000256" key="1">
    <source>
        <dbReference type="ARBA" id="ARBA00004141"/>
    </source>
</evidence>
<dbReference type="AlphaFoldDB" id="A0AAW8SVW4"/>
<feature type="transmembrane region" description="Helical" evidence="5">
    <location>
        <begin position="143"/>
        <end position="161"/>
    </location>
</feature>
<dbReference type="PANTHER" id="PTHR43424:SF1">
    <property type="entry name" value="LOCUS PUTATIVE PROTEIN 1-RELATED"/>
    <property type="match status" value="1"/>
</dbReference>
<feature type="transmembrane region" description="Helical" evidence="5">
    <location>
        <begin position="287"/>
        <end position="306"/>
    </location>
</feature>
<dbReference type="InterPro" id="IPR052556">
    <property type="entry name" value="PolySynth_Transporter"/>
</dbReference>
<evidence type="ECO:0000256" key="2">
    <source>
        <dbReference type="ARBA" id="ARBA00022692"/>
    </source>
</evidence>
<feature type="transmembrane region" description="Helical" evidence="5">
    <location>
        <begin position="246"/>
        <end position="266"/>
    </location>
</feature>
<feature type="transmembrane region" description="Helical" evidence="5">
    <location>
        <begin position="115"/>
        <end position="136"/>
    </location>
</feature>
<organism evidence="6 7">
    <name type="scientific">Enterococcus raffinosus</name>
    <dbReference type="NCBI Taxonomy" id="71452"/>
    <lineage>
        <taxon>Bacteria</taxon>
        <taxon>Bacillati</taxon>
        <taxon>Bacillota</taxon>
        <taxon>Bacilli</taxon>
        <taxon>Lactobacillales</taxon>
        <taxon>Enterococcaceae</taxon>
        <taxon>Enterococcus</taxon>
    </lineage>
</organism>
<keyword evidence="2 5" id="KW-0812">Transmembrane</keyword>
<reference evidence="6" key="1">
    <citation type="submission" date="2023-03" db="EMBL/GenBank/DDBJ databases">
        <authorList>
            <person name="Shen W."/>
            <person name="Cai J."/>
        </authorList>
    </citation>
    <scope>NUCLEOTIDE SEQUENCE</scope>
    <source>
        <strain evidence="6">B646-2</strain>
    </source>
</reference>
<dbReference type="Proteomes" id="UP001249240">
    <property type="component" value="Unassembled WGS sequence"/>
</dbReference>
<dbReference type="EMBL" id="JARPXM010000005">
    <property type="protein sequence ID" value="MDT2537924.1"/>
    <property type="molecule type" value="Genomic_DNA"/>
</dbReference>
<feature type="transmembrane region" description="Helical" evidence="5">
    <location>
        <begin position="167"/>
        <end position="189"/>
    </location>
</feature>
<proteinExistence type="predicted"/>
<feature type="transmembrane region" description="Helical" evidence="5">
    <location>
        <begin position="45"/>
        <end position="64"/>
    </location>
</feature>
<sequence>MKKIIENFFYQTLFQIVKIIVPVLTIPIVSRVLGPSGIGLYNYSYSIANYFALAAGLGITIYGNRAVSLSWNRNEDVSKTFWEILTLKTVVSFIIMICYLIFIVLAINVEDRTVYIIQSLIILAVTFDVSWFFMGIENFKKTSIVNTITQLLTFFCILIFINNSHDILKYTFIQSMGLMLSQLFVWIYIKKYIKFIKVTFKDAFSHFKGAVAYFIPQVAVFLYTNLNKTIVGVFLGTTAVGYYTNSLQLNTVLITIITTLDLVLLPHMSSLFARENVKKIIKLMERTIHLQLFFSIAIFFGMLIVYDKLVPWFFGYDFIFINKLIPFFSILIIICPLGLAISRQYLIPIGKVGQFNRSVIIGAGVNIFFNALLLPMLGIYGVVFANILAELFVTGVRTRAFLKETNFNFDFRKIMIYVFAGLCMFIVARLFTKNMDATVSTNIIQILISIPIYFIITTIAKANPVLDYLKKGD</sequence>
<evidence type="ECO:0000256" key="5">
    <source>
        <dbReference type="SAM" id="Phobius"/>
    </source>
</evidence>
<dbReference type="PANTHER" id="PTHR43424">
    <property type="entry name" value="LOCUS PUTATIVE PROTEIN 1-RELATED"/>
    <property type="match status" value="1"/>
</dbReference>
<feature type="transmembrane region" description="Helical" evidence="5">
    <location>
        <begin position="414"/>
        <end position="431"/>
    </location>
</feature>
<keyword evidence="3 5" id="KW-1133">Transmembrane helix</keyword>
<evidence type="ECO:0000313" key="6">
    <source>
        <dbReference type="EMBL" id="MDT2537924.1"/>
    </source>
</evidence>
<feature type="transmembrane region" description="Helical" evidence="5">
    <location>
        <begin position="12"/>
        <end position="33"/>
    </location>
</feature>
<comment type="subcellular location">
    <subcellularLocation>
        <location evidence="1">Membrane</location>
        <topology evidence="1">Multi-pass membrane protein</topology>
    </subcellularLocation>
</comment>
<dbReference type="GO" id="GO:0016020">
    <property type="term" value="C:membrane"/>
    <property type="evidence" value="ECO:0007669"/>
    <property type="project" value="UniProtKB-SubCell"/>
</dbReference>
<dbReference type="RefSeq" id="WP_028020520.1">
    <property type="nucleotide sequence ID" value="NZ_CABLCA010000034.1"/>
</dbReference>
<evidence type="ECO:0000256" key="4">
    <source>
        <dbReference type="ARBA" id="ARBA00023136"/>
    </source>
</evidence>
<keyword evidence="4 5" id="KW-0472">Membrane</keyword>
<dbReference type="Pfam" id="PF01943">
    <property type="entry name" value="Polysacc_synt"/>
    <property type="match status" value="1"/>
</dbReference>
<evidence type="ECO:0000256" key="3">
    <source>
        <dbReference type="ARBA" id="ARBA00022989"/>
    </source>
</evidence>
<feature type="transmembrane region" description="Helical" evidence="5">
    <location>
        <begin position="318"/>
        <end position="342"/>
    </location>
</feature>
<evidence type="ECO:0000313" key="7">
    <source>
        <dbReference type="Proteomes" id="UP001249240"/>
    </source>
</evidence>